<sequence>MLFPFSKEFSRPLKRHVAASEVGMVTNYIQEFINGKTADDIFIEGNQVSFDVNFFRIRWRGDIVGTIDNGMFTISDDNNGSRLTYKFYMYRMVGFICLSAIIGGFFSQQLWVALLLFCVGMFNWFIMMVRHERILANIVLGVNSLLDEHVKNALNDQLKATG</sequence>
<accession>A0ABV3ZEV4</accession>
<feature type="transmembrane region" description="Helical" evidence="1">
    <location>
        <begin position="88"/>
        <end position="106"/>
    </location>
</feature>
<name>A0ABV3ZEV4_9BACT</name>
<dbReference type="Proteomes" id="UP001560573">
    <property type="component" value="Unassembled WGS sequence"/>
</dbReference>
<comment type="caution">
    <text evidence="2">The sequence shown here is derived from an EMBL/GenBank/DDBJ whole genome shotgun (WGS) entry which is preliminary data.</text>
</comment>
<keyword evidence="3" id="KW-1185">Reference proteome</keyword>
<protein>
    <submittedName>
        <fullName evidence="2">Uncharacterized protein</fullName>
    </submittedName>
</protein>
<keyword evidence="1" id="KW-0472">Membrane</keyword>
<feature type="transmembrane region" description="Helical" evidence="1">
    <location>
        <begin position="112"/>
        <end position="129"/>
    </location>
</feature>
<proteinExistence type="predicted"/>
<keyword evidence="1" id="KW-1133">Transmembrane helix</keyword>
<reference evidence="2 3" key="1">
    <citation type="submission" date="2023-07" db="EMBL/GenBank/DDBJ databases">
        <authorList>
            <person name="Lian W.-H."/>
        </authorList>
    </citation>
    <scope>NUCLEOTIDE SEQUENCE [LARGE SCALE GENOMIC DNA]</scope>
    <source>
        <strain evidence="2 3">SYSU DXS3180</strain>
    </source>
</reference>
<dbReference type="EMBL" id="JAULBC010000002">
    <property type="protein sequence ID" value="MEX6687003.1"/>
    <property type="molecule type" value="Genomic_DNA"/>
</dbReference>
<gene>
    <name evidence="2" type="ORF">QTN47_05835</name>
</gene>
<evidence type="ECO:0000313" key="3">
    <source>
        <dbReference type="Proteomes" id="UP001560573"/>
    </source>
</evidence>
<keyword evidence="1" id="KW-0812">Transmembrane</keyword>
<evidence type="ECO:0000313" key="2">
    <source>
        <dbReference type="EMBL" id="MEX6687003.1"/>
    </source>
</evidence>
<evidence type="ECO:0000256" key="1">
    <source>
        <dbReference type="SAM" id="Phobius"/>
    </source>
</evidence>
<dbReference type="RefSeq" id="WP_369328406.1">
    <property type="nucleotide sequence ID" value="NZ_JAULBC010000002.1"/>
</dbReference>
<organism evidence="2 3">
    <name type="scientific">Danxiaibacter flavus</name>
    <dbReference type="NCBI Taxonomy" id="3049108"/>
    <lineage>
        <taxon>Bacteria</taxon>
        <taxon>Pseudomonadati</taxon>
        <taxon>Bacteroidota</taxon>
        <taxon>Chitinophagia</taxon>
        <taxon>Chitinophagales</taxon>
        <taxon>Chitinophagaceae</taxon>
        <taxon>Danxiaibacter</taxon>
    </lineage>
</organism>